<feature type="transmembrane region" description="Helical" evidence="1">
    <location>
        <begin position="5"/>
        <end position="23"/>
    </location>
</feature>
<dbReference type="EMBL" id="MAKX01000035">
    <property type="protein sequence ID" value="OCK42039.1"/>
    <property type="molecule type" value="Genomic_DNA"/>
</dbReference>
<dbReference type="RefSeq" id="WP_068706093.1">
    <property type="nucleotide sequence ID" value="NZ_JAUOSG010000006.1"/>
</dbReference>
<reference evidence="2 3" key="1">
    <citation type="submission" date="2016-06" db="EMBL/GenBank/DDBJ databases">
        <title>Draft Genome Sequence of Tenacibaculum soleae UCD-KL19.</title>
        <authorList>
            <person name="Eisen J.A."/>
            <person name="Coil D.A."/>
            <person name="Lujan K.M."/>
        </authorList>
    </citation>
    <scope>NUCLEOTIDE SEQUENCE [LARGE SCALE GENOMIC DNA]</scope>
    <source>
        <strain evidence="2 3">UCD-KL19</strain>
    </source>
</reference>
<accession>A0A1B9XWY7</accession>
<evidence type="ECO:0000256" key="1">
    <source>
        <dbReference type="SAM" id="Phobius"/>
    </source>
</evidence>
<evidence type="ECO:0000313" key="3">
    <source>
        <dbReference type="Proteomes" id="UP000093186"/>
    </source>
</evidence>
<keyword evidence="1" id="KW-0472">Membrane</keyword>
<feature type="transmembrane region" description="Helical" evidence="1">
    <location>
        <begin position="66"/>
        <end position="86"/>
    </location>
</feature>
<evidence type="ECO:0008006" key="4">
    <source>
        <dbReference type="Google" id="ProtNLM"/>
    </source>
</evidence>
<keyword evidence="1" id="KW-0812">Transmembrane</keyword>
<protein>
    <recommendedName>
        <fullName evidence="4">Magnesium citrate secondary transporter</fullName>
    </recommendedName>
</protein>
<organism evidence="2 3">
    <name type="scientific">Tenacibaculum soleae</name>
    <dbReference type="NCBI Taxonomy" id="447689"/>
    <lineage>
        <taxon>Bacteria</taxon>
        <taxon>Pseudomonadati</taxon>
        <taxon>Bacteroidota</taxon>
        <taxon>Flavobacteriia</taxon>
        <taxon>Flavobacteriales</taxon>
        <taxon>Flavobacteriaceae</taxon>
        <taxon>Tenacibaculum</taxon>
    </lineage>
</organism>
<proteinExistence type="predicted"/>
<dbReference type="AlphaFoldDB" id="A0A1B9XWY7"/>
<feature type="transmembrane region" description="Helical" evidence="1">
    <location>
        <begin position="92"/>
        <end position="112"/>
    </location>
</feature>
<dbReference type="OrthoDB" id="1447802at2"/>
<sequence length="116" mass="13809">MKKAIYVYFVFSLFLGTTVYFAQKLKLSLPKIINFYLNDFLIIPILLISCLIFLRWSKQNKNYQIPIWIVLYICGLYALLFEYILPKFHPRYTADIIDAVLYFVGGFVFMVLQKKE</sequence>
<keyword evidence="1" id="KW-1133">Transmembrane helix</keyword>
<name>A0A1B9XWY7_9FLAO</name>
<evidence type="ECO:0000313" key="2">
    <source>
        <dbReference type="EMBL" id="OCK42039.1"/>
    </source>
</evidence>
<keyword evidence="3" id="KW-1185">Reference proteome</keyword>
<comment type="caution">
    <text evidence="2">The sequence shown here is derived from an EMBL/GenBank/DDBJ whole genome shotgun (WGS) entry which is preliminary data.</text>
</comment>
<dbReference type="Proteomes" id="UP000093186">
    <property type="component" value="Unassembled WGS sequence"/>
</dbReference>
<feature type="transmembrane region" description="Helical" evidence="1">
    <location>
        <begin position="35"/>
        <end position="54"/>
    </location>
</feature>
<gene>
    <name evidence="2" type="ORF">BA195_12565</name>
</gene>
<dbReference type="STRING" id="447689.BA195_12565"/>